<keyword evidence="2" id="KW-0479">Metal-binding</keyword>
<keyword evidence="4" id="KW-0904">Protein phosphatase</keyword>
<evidence type="ECO:0000256" key="2">
    <source>
        <dbReference type="ARBA" id="ARBA00022723"/>
    </source>
</evidence>
<evidence type="ECO:0000256" key="1">
    <source>
        <dbReference type="ARBA" id="ARBA00013081"/>
    </source>
</evidence>
<dbReference type="GO" id="GO:0046872">
    <property type="term" value="F:metal ion binding"/>
    <property type="evidence" value="ECO:0007669"/>
    <property type="project" value="UniProtKB-KW"/>
</dbReference>
<dbReference type="GO" id="GO:0004722">
    <property type="term" value="F:protein serine/threonine phosphatase activity"/>
    <property type="evidence" value="ECO:0007669"/>
    <property type="project" value="UniProtKB-EC"/>
</dbReference>
<dbReference type="EC" id="3.1.3.16" evidence="1"/>
<evidence type="ECO:0000256" key="4">
    <source>
        <dbReference type="ARBA" id="ARBA00022912"/>
    </source>
</evidence>
<dbReference type="AlphaFoldDB" id="A0AAU7CQY9"/>
<evidence type="ECO:0000256" key="3">
    <source>
        <dbReference type="ARBA" id="ARBA00022801"/>
    </source>
</evidence>
<gene>
    <name evidence="7" type="ORF">V5E97_16510</name>
</gene>
<dbReference type="SUPFAM" id="SSF56300">
    <property type="entry name" value="Metallo-dependent phosphatases"/>
    <property type="match status" value="1"/>
</dbReference>
<feature type="domain" description="Calcineurin-like phosphoesterase" evidence="6">
    <location>
        <begin position="37"/>
        <end position="238"/>
    </location>
</feature>
<dbReference type="EMBL" id="CP155447">
    <property type="protein sequence ID" value="XBH07571.1"/>
    <property type="molecule type" value="Genomic_DNA"/>
</dbReference>
<evidence type="ECO:0000256" key="5">
    <source>
        <dbReference type="ARBA" id="ARBA00023211"/>
    </source>
</evidence>
<dbReference type="PANTHER" id="PTHR11668:SF300">
    <property type="entry name" value="SERINE_THREONINE-PROTEIN PHOSPHATASE"/>
    <property type="match status" value="1"/>
</dbReference>
<evidence type="ECO:0000259" key="6">
    <source>
        <dbReference type="Pfam" id="PF00149"/>
    </source>
</evidence>
<dbReference type="Gene3D" id="3.60.21.10">
    <property type="match status" value="1"/>
</dbReference>
<proteinExistence type="predicted"/>
<dbReference type="InterPro" id="IPR004843">
    <property type="entry name" value="Calcineurin-like_PHP"/>
</dbReference>
<dbReference type="RefSeq" id="WP_406700410.1">
    <property type="nucleotide sequence ID" value="NZ_CP155447.1"/>
</dbReference>
<evidence type="ECO:0000313" key="7">
    <source>
        <dbReference type="EMBL" id="XBH07571.1"/>
    </source>
</evidence>
<name>A0AAU7CQY9_9BACT</name>
<protein>
    <recommendedName>
        <fullName evidence="1">protein-serine/threonine phosphatase</fullName>
        <ecNumber evidence="1">3.1.3.16</ecNumber>
    </recommendedName>
</protein>
<reference evidence="7" key="1">
    <citation type="submission" date="2024-05" db="EMBL/GenBank/DDBJ databases">
        <title>Planctomycetes of the genus Singulisphaera possess chitinolytic capabilities.</title>
        <authorList>
            <person name="Ivanova A."/>
        </authorList>
    </citation>
    <scope>NUCLEOTIDE SEQUENCE</scope>
    <source>
        <strain evidence="7">Ch08T</strain>
    </source>
</reference>
<keyword evidence="5" id="KW-0464">Manganese</keyword>
<dbReference type="PANTHER" id="PTHR11668">
    <property type="entry name" value="SERINE/THREONINE PROTEIN PHOSPHATASE"/>
    <property type="match status" value="1"/>
</dbReference>
<organism evidence="7">
    <name type="scientific">Singulisphaera sp. Ch08</name>
    <dbReference type="NCBI Taxonomy" id="3120278"/>
    <lineage>
        <taxon>Bacteria</taxon>
        <taxon>Pseudomonadati</taxon>
        <taxon>Planctomycetota</taxon>
        <taxon>Planctomycetia</taxon>
        <taxon>Isosphaerales</taxon>
        <taxon>Isosphaeraceae</taxon>
        <taxon>Singulisphaera</taxon>
    </lineage>
</organism>
<dbReference type="Pfam" id="PF00149">
    <property type="entry name" value="Metallophos"/>
    <property type="match status" value="1"/>
</dbReference>
<dbReference type="InterPro" id="IPR029052">
    <property type="entry name" value="Metallo-depent_PP-like"/>
</dbReference>
<keyword evidence="3" id="KW-0378">Hydrolase</keyword>
<sequence>MPDPEKLLKTIRRATELFRATPGRAGGIVTLDSALEVLVVGDLHGNIPAFRKVLDAAALATNPSRHLVLQELVHGLRFYPDDGGDRSHQLVDVVAALKCQYPDRVHLILGNHELSEITGRMIGKNGVALNALFRQGVTTAYAPRDAEVYSAYLELFAALPIAVRTPNRVFLCHTIPDPVDLDNLDLELLKANTWTPEAMARHGTIYAMTWGRNTAPETIDQFARMVDADWFITGHQPCDEGFRQANHRQIIIDGTDPYPTYCLFPAREPVSIETLLKGVHVFGVIH</sequence>
<accession>A0AAU7CQY9</accession>
<dbReference type="GO" id="GO:0005737">
    <property type="term" value="C:cytoplasm"/>
    <property type="evidence" value="ECO:0007669"/>
    <property type="project" value="TreeGrafter"/>
</dbReference>
<dbReference type="InterPro" id="IPR050341">
    <property type="entry name" value="PP1_catalytic_subunit"/>
</dbReference>